<name>A0A7W8AB21_9ACTN</name>
<dbReference type="GO" id="GO:0051607">
    <property type="term" value="P:defense response to virus"/>
    <property type="evidence" value="ECO:0007669"/>
    <property type="project" value="UniProtKB-KW"/>
</dbReference>
<comment type="caution">
    <text evidence="10">The sequence shown here is derived from an EMBL/GenBank/DDBJ whole genome shotgun (WGS) entry which is preliminary data.</text>
</comment>
<evidence type="ECO:0000256" key="4">
    <source>
        <dbReference type="ARBA" id="ARBA00022741"/>
    </source>
</evidence>
<dbReference type="GO" id="GO:0000166">
    <property type="term" value="F:nucleotide binding"/>
    <property type="evidence" value="ECO:0007669"/>
    <property type="project" value="UniProtKB-KW"/>
</dbReference>
<dbReference type="RefSeq" id="WP_184969653.1">
    <property type="nucleotide sequence ID" value="NZ_JACHIN010000012.1"/>
</dbReference>
<dbReference type="AlphaFoldDB" id="A0A7W8AB21"/>
<evidence type="ECO:0000313" key="10">
    <source>
        <dbReference type="EMBL" id="MBB5081891.1"/>
    </source>
</evidence>
<evidence type="ECO:0000256" key="2">
    <source>
        <dbReference type="ARBA" id="ARBA00022475"/>
    </source>
</evidence>
<keyword evidence="11" id="KW-1185">Reference proteome</keyword>
<evidence type="ECO:0000256" key="6">
    <source>
        <dbReference type="ARBA" id="ARBA00023118"/>
    </source>
</evidence>
<protein>
    <recommendedName>
        <fullName evidence="9">Pycsar effector protein domain-containing protein</fullName>
    </recommendedName>
</protein>
<reference evidence="10 11" key="1">
    <citation type="submission" date="2020-08" db="EMBL/GenBank/DDBJ databases">
        <title>Genomic Encyclopedia of Type Strains, Phase IV (KMG-IV): sequencing the most valuable type-strain genomes for metagenomic binning, comparative biology and taxonomic classification.</title>
        <authorList>
            <person name="Goeker M."/>
        </authorList>
    </citation>
    <scope>NUCLEOTIDE SEQUENCE [LARGE SCALE GENOMIC DNA]</scope>
    <source>
        <strain evidence="10 11">DSM 45385</strain>
    </source>
</reference>
<feature type="transmembrane region" description="Helical" evidence="8">
    <location>
        <begin position="27"/>
        <end position="45"/>
    </location>
</feature>
<evidence type="ECO:0000256" key="8">
    <source>
        <dbReference type="SAM" id="Phobius"/>
    </source>
</evidence>
<evidence type="ECO:0000259" key="9">
    <source>
        <dbReference type="Pfam" id="PF18967"/>
    </source>
</evidence>
<evidence type="ECO:0000313" key="11">
    <source>
        <dbReference type="Proteomes" id="UP000568380"/>
    </source>
</evidence>
<keyword evidence="3 8" id="KW-0812">Transmembrane</keyword>
<dbReference type="GO" id="GO:0005886">
    <property type="term" value="C:plasma membrane"/>
    <property type="evidence" value="ECO:0007669"/>
    <property type="project" value="UniProtKB-SubCell"/>
</dbReference>
<keyword evidence="6" id="KW-0051">Antiviral defense</keyword>
<evidence type="ECO:0000256" key="5">
    <source>
        <dbReference type="ARBA" id="ARBA00022989"/>
    </source>
</evidence>
<proteinExistence type="predicted"/>
<keyword evidence="7 8" id="KW-0472">Membrane</keyword>
<feature type="domain" description="Pycsar effector protein" evidence="9">
    <location>
        <begin position="9"/>
        <end position="164"/>
    </location>
</feature>
<dbReference type="Proteomes" id="UP000568380">
    <property type="component" value="Unassembled WGS sequence"/>
</dbReference>
<keyword evidence="5 8" id="KW-1133">Transmembrane helix</keyword>
<dbReference type="EMBL" id="JACHIN010000012">
    <property type="protein sequence ID" value="MBB5081891.1"/>
    <property type="molecule type" value="Genomic_DNA"/>
</dbReference>
<keyword evidence="4" id="KW-0547">Nucleotide-binding</keyword>
<keyword evidence="2" id="KW-1003">Cell membrane</keyword>
<organism evidence="10 11">
    <name type="scientific">Nonomuraea endophytica</name>
    <dbReference type="NCBI Taxonomy" id="714136"/>
    <lineage>
        <taxon>Bacteria</taxon>
        <taxon>Bacillati</taxon>
        <taxon>Actinomycetota</taxon>
        <taxon>Actinomycetes</taxon>
        <taxon>Streptosporangiales</taxon>
        <taxon>Streptosporangiaceae</taxon>
        <taxon>Nonomuraea</taxon>
    </lineage>
</organism>
<dbReference type="Pfam" id="PF18967">
    <property type="entry name" value="PycTM"/>
    <property type="match status" value="1"/>
</dbReference>
<dbReference type="InterPro" id="IPR043760">
    <property type="entry name" value="PycTM_dom"/>
</dbReference>
<gene>
    <name evidence="10" type="ORF">HNR40_007386</name>
</gene>
<evidence type="ECO:0000256" key="1">
    <source>
        <dbReference type="ARBA" id="ARBA00004236"/>
    </source>
</evidence>
<feature type="transmembrane region" description="Helical" evidence="8">
    <location>
        <begin position="148"/>
        <end position="167"/>
    </location>
</feature>
<comment type="subcellular location">
    <subcellularLocation>
        <location evidence="1">Cell membrane</location>
    </subcellularLocation>
</comment>
<accession>A0A7W8AB21</accession>
<feature type="transmembrane region" description="Helical" evidence="8">
    <location>
        <begin position="57"/>
        <end position="81"/>
    </location>
</feature>
<evidence type="ECO:0000256" key="3">
    <source>
        <dbReference type="ARBA" id="ARBA00022692"/>
    </source>
</evidence>
<sequence>MTNTIPPQAAAVLEHTREELGRADSKAGILLAVNGIGVGAVLNRAASSGALPFHVPFLLAVFWWVAVMAVIVSSGFLIAAIKPRVDRGYASRAGRIAYFGDVRELSGPDDLAKKLRRGQNDWLDALADQIWHVSHLCQIKYQHINRGLWLMASGWAIFVGVTLVTLATRH</sequence>
<evidence type="ECO:0000256" key="7">
    <source>
        <dbReference type="ARBA" id="ARBA00023136"/>
    </source>
</evidence>